<dbReference type="InterPro" id="IPR012854">
    <property type="entry name" value="Cu_amine_oxidase-like_N"/>
</dbReference>
<protein>
    <submittedName>
        <fullName evidence="2">Copper amine oxidase N-terminal domain-containing protein</fullName>
    </submittedName>
</protein>
<dbReference type="RefSeq" id="WP_379927797.1">
    <property type="nucleotide sequence ID" value="NZ_JBHUMM010000002.1"/>
</dbReference>
<accession>A0ABW5R5Z2</accession>
<keyword evidence="3" id="KW-1185">Reference proteome</keyword>
<evidence type="ECO:0000313" key="2">
    <source>
        <dbReference type="EMBL" id="MFD2670413.1"/>
    </source>
</evidence>
<evidence type="ECO:0000259" key="1">
    <source>
        <dbReference type="Pfam" id="PF07833"/>
    </source>
</evidence>
<dbReference type="Proteomes" id="UP001597497">
    <property type="component" value="Unassembled WGS sequence"/>
</dbReference>
<organism evidence="2 3">
    <name type="scientific">Marinicrinis sediminis</name>
    <dbReference type="NCBI Taxonomy" id="1652465"/>
    <lineage>
        <taxon>Bacteria</taxon>
        <taxon>Bacillati</taxon>
        <taxon>Bacillota</taxon>
        <taxon>Bacilli</taxon>
        <taxon>Bacillales</taxon>
        <taxon>Paenibacillaceae</taxon>
    </lineage>
</organism>
<feature type="domain" description="Copper amine oxidase-like N-terminal" evidence="1">
    <location>
        <begin position="34"/>
        <end position="143"/>
    </location>
</feature>
<dbReference type="Pfam" id="PF07833">
    <property type="entry name" value="Cu_amine_oxidN1"/>
    <property type="match status" value="1"/>
</dbReference>
<dbReference type="Gene3D" id="3.30.457.10">
    <property type="entry name" value="Copper amine oxidase-like, N-terminal domain"/>
    <property type="match status" value="1"/>
</dbReference>
<name>A0ABW5R5Z2_9BACL</name>
<evidence type="ECO:0000313" key="3">
    <source>
        <dbReference type="Proteomes" id="UP001597497"/>
    </source>
</evidence>
<dbReference type="InterPro" id="IPR036582">
    <property type="entry name" value="Mao_N_sf"/>
</dbReference>
<reference evidence="3" key="1">
    <citation type="journal article" date="2019" name="Int. J. Syst. Evol. Microbiol.">
        <title>The Global Catalogue of Microorganisms (GCM) 10K type strain sequencing project: providing services to taxonomists for standard genome sequencing and annotation.</title>
        <authorList>
            <consortium name="The Broad Institute Genomics Platform"/>
            <consortium name="The Broad Institute Genome Sequencing Center for Infectious Disease"/>
            <person name="Wu L."/>
            <person name="Ma J."/>
        </authorList>
    </citation>
    <scope>NUCLEOTIDE SEQUENCE [LARGE SCALE GENOMIC DNA]</scope>
    <source>
        <strain evidence="3">KCTC 33676</strain>
    </source>
</reference>
<sequence length="596" mass="69125">MKKTVFGLMVAFILWIGVMVGSSDAQTSSIHIQVDGKQVHFTNETGYPFVDASGRTQVPFRVALEAFGAEVKWDENKQQPYATYNGVEVYAPINQSYIYINGKPVKNDTTALIRDGRTYCPIRKVLEAFGMSIAWDAASNTVIASPGQASSLADSEETYVSRKRDIPHPKMVSAYSTSKGTGKYAGYQILHGHPQEKDYVVYFTHANEGGITSTSIAYDLKKPENMNERIKWSYDGVTYTSTRKQLYTYFSDTSEIVSFLSNQGAFSEQWFYDTFGQVYVDWIDKLGLLNYAEKHVNAYLNNEVMPDAVSFRIYNEDWVSATDLDEYNLELNEYPRGYEYPYLQWLDLDVGISVIHPLPDYYNFYDYPNGYMEFNQIRVMSDSRGNLFFYRKDLEDHIIRYVAEEFNEMERVNEAWLTHKELKAIYGVSSGIYEGFHFTEYPYFYTVENRFKFYEVVGYRYDFTGEQVFNQVRMKKDKSGSILINKEDFEKFVLPMLEIRKKEADAFNQKWISEADLTDAGIDLMEYPVEDEVKKIITHWEYMISGNRTRILLNGLLASDKKEGTTAEFSGIEVYFLNDTMYFNREDLREKGFLAE</sequence>
<gene>
    <name evidence="2" type="ORF">ACFSUC_02180</name>
</gene>
<comment type="caution">
    <text evidence="2">The sequence shown here is derived from an EMBL/GenBank/DDBJ whole genome shotgun (WGS) entry which is preliminary data.</text>
</comment>
<dbReference type="EMBL" id="JBHUMM010000002">
    <property type="protein sequence ID" value="MFD2670413.1"/>
    <property type="molecule type" value="Genomic_DNA"/>
</dbReference>
<proteinExistence type="predicted"/>
<dbReference type="SUPFAM" id="SSF55383">
    <property type="entry name" value="Copper amine oxidase, domain N"/>
    <property type="match status" value="1"/>
</dbReference>